<feature type="transmembrane region" description="Helical" evidence="7">
    <location>
        <begin position="203"/>
        <end position="224"/>
    </location>
</feature>
<feature type="transmembrane region" description="Helical" evidence="7">
    <location>
        <begin position="117"/>
        <end position="138"/>
    </location>
</feature>
<comment type="caution">
    <text evidence="9">The sequence shown here is derived from an EMBL/GenBank/DDBJ whole genome shotgun (WGS) entry which is preliminary data.</text>
</comment>
<keyword evidence="10" id="KW-1185">Reference proteome</keyword>
<dbReference type="InterPro" id="IPR000515">
    <property type="entry name" value="MetI-like"/>
</dbReference>
<sequence length="297" mass="33351">MRQKGVIALKIRSIGDKLFDGVNYTFITLFSLACLFPFFYVASLSVMPYSEYLDNPLKLIPSHLEFGAYKQILQMPLMWSGYRNTLLITVIGVALNIVLLLISAYPLSKKDLKGRNTVLMFITFTMFFNGGLIPNFFLVKTLHLYNTLWSMILPGVLGAYNLILMKNFIAEIPTSLEESAKIDGANEITILARIIVPLSKPAIATFVIFHAVTQWNTFFSAIIYTSKRDLWPLMLILRDMVVDDGGIAKDIMDTGSGVTVFTIKMAIIIFATLPIITVYPFLQRFFMKGLLVGSIKG</sequence>
<evidence type="ECO:0000256" key="2">
    <source>
        <dbReference type="ARBA" id="ARBA00022448"/>
    </source>
</evidence>
<evidence type="ECO:0000313" key="9">
    <source>
        <dbReference type="EMBL" id="RTE08739.1"/>
    </source>
</evidence>
<keyword evidence="3" id="KW-1003">Cell membrane</keyword>
<keyword evidence="6 7" id="KW-0472">Membrane</keyword>
<evidence type="ECO:0000256" key="5">
    <source>
        <dbReference type="ARBA" id="ARBA00022989"/>
    </source>
</evidence>
<dbReference type="CDD" id="cd06261">
    <property type="entry name" value="TM_PBP2"/>
    <property type="match status" value="1"/>
</dbReference>
<dbReference type="PANTHER" id="PTHR43744">
    <property type="entry name" value="ABC TRANSPORTER PERMEASE PROTEIN MG189-RELATED-RELATED"/>
    <property type="match status" value="1"/>
</dbReference>
<evidence type="ECO:0000256" key="7">
    <source>
        <dbReference type="RuleBase" id="RU363032"/>
    </source>
</evidence>
<dbReference type="PANTHER" id="PTHR43744:SF9">
    <property type="entry name" value="POLYGALACTURONAN_RHAMNOGALACTURONAN TRANSPORT SYSTEM PERMEASE PROTEIN YTCP"/>
    <property type="match status" value="1"/>
</dbReference>
<dbReference type="PROSITE" id="PS51257">
    <property type="entry name" value="PROKAR_LIPOPROTEIN"/>
    <property type="match status" value="1"/>
</dbReference>
<dbReference type="AlphaFoldDB" id="A0A3S0IAK2"/>
<evidence type="ECO:0000256" key="6">
    <source>
        <dbReference type="ARBA" id="ARBA00023136"/>
    </source>
</evidence>
<organism evidence="9 10">
    <name type="scientific">Paenibacillus whitsoniae</name>
    <dbReference type="NCBI Taxonomy" id="2496558"/>
    <lineage>
        <taxon>Bacteria</taxon>
        <taxon>Bacillati</taxon>
        <taxon>Bacillota</taxon>
        <taxon>Bacilli</taxon>
        <taxon>Bacillales</taxon>
        <taxon>Paenibacillaceae</taxon>
        <taxon>Paenibacillus</taxon>
    </lineage>
</organism>
<dbReference type="SUPFAM" id="SSF161098">
    <property type="entry name" value="MetI-like"/>
    <property type="match status" value="1"/>
</dbReference>
<feature type="transmembrane region" description="Helical" evidence="7">
    <location>
        <begin position="144"/>
        <end position="163"/>
    </location>
</feature>
<keyword evidence="5 7" id="KW-1133">Transmembrane helix</keyword>
<dbReference type="OrthoDB" id="157184at2"/>
<reference evidence="9 10" key="1">
    <citation type="submission" date="2018-12" db="EMBL/GenBank/DDBJ databases">
        <title>Bacillus ochoae sp. nov., Paenibacillus whitsoniae sp. nov., Paenibacillus spiritus sp. nov. Isolated from the Mars Exploration Rover during spacecraft assembly.</title>
        <authorList>
            <person name="Seuylemezian A."/>
            <person name="Vaishampayan P."/>
        </authorList>
    </citation>
    <scope>NUCLEOTIDE SEQUENCE [LARGE SCALE GENOMIC DNA]</scope>
    <source>
        <strain evidence="9 10">MER 54</strain>
    </source>
</reference>
<dbReference type="Proteomes" id="UP000276128">
    <property type="component" value="Unassembled WGS sequence"/>
</dbReference>
<dbReference type="Gene3D" id="1.10.3720.10">
    <property type="entry name" value="MetI-like"/>
    <property type="match status" value="1"/>
</dbReference>
<feature type="transmembrane region" description="Helical" evidence="7">
    <location>
        <begin position="21"/>
        <end position="42"/>
    </location>
</feature>
<dbReference type="GO" id="GO:0005886">
    <property type="term" value="C:plasma membrane"/>
    <property type="evidence" value="ECO:0007669"/>
    <property type="project" value="UniProtKB-SubCell"/>
</dbReference>
<accession>A0A3S0IAK2</accession>
<dbReference type="GO" id="GO:0055085">
    <property type="term" value="P:transmembrane transport"/>
    <property type="evidence" value="ECO:0007669"/>
    <property type="project" value="InterPro"/>
</dbReference>
<name>A0A3S0IAK2_9BACL</name>
<feature type="domain" description="ABC transmembrane type-1" evidence="8">
    <location>
        <begin position="82"/>
        <end position="273"/>
    </location>
</feature>
<keyword evidence="2 7" id="KW-0813">Transport</keyword>
<evidence type="ECO:0000259" key="8">
    <source>
        <dbReference type="PROSITE" id="PS50928"/>
    </source>
</evidence>
<comment type="similarity">
    <text evidence="7">Belongs to the binding-protein-dependent transport system permease family.</text>
</comment>
<feature type="transmembrane region" description="Helical" evidence="7">
    <location>
        <begin position="85"/>
        <end position="105"/>
    </location>
</feature>
<dbReference type="PROSITE" id="PS50928">
    <property type="entry name" value="ABC_TM1"/>
    <property type="match status" value="1"/>
</dbReference>
<feature type="transmembrane region" description="Helical" evidence="7">
    <location>
        <begin position="261"/>
        <end position="282"/>
    </location>
</feature>
<evidence type="ECO:0000256" key="1">
    <source>
        <dbReference type="ARBA" id="ARBA00004651"/>
    </source>
</evidence>
<dbReference type="EMBL" id="RXHU01000043">
    <property type="protein sequence ID" value="RTE08739.1"/>
    <property type="molecule type" value="Genomic_DNA"/>
</dbReference>
<protein>
    <submittedName>
        <fullName evidence="9">Carbohydrate ABC transporter permease</fullName>
    </submittedName>
</protein>
<dbReference type="Pfam" id="PF00528">
    <property type="entry name" value="BPD_transp_1"/>
    <property type="match status" value="1"/>
</dbReference>
<dbReference type="InterPro" id="IPR035906">
    <property type="entry name" value="MetI-like_sf"/>
</dbReference>
<comment type="subcellular location">
    <subcellularLocation>
        <location evidence="1 7">Cell membrane</location>
        <topology evidence="1 7">Multi-pass membrane protein</topology>
    </subcellularLocation>
</comment>
<evidence type="ECO:0000256" key="4">
    <source>
        <dbReference type="ARBA" id="ARBA00022692"/>
    </source>
</evidence>
<evidence type="ECO:0000313" key="10">
    <source>
        <dbReference type="Proteomes" id="UP000276128"/>
    </source>
</evidence>
<evidence type="ECO:0000256" key="3">
    <source>
        <dbReference type="ARBA" id="ARBA00022475"/>
    </source>
</evidence>
<proteinExistence type="inferred from homology"/>
<keyword evidence="4 7" id="KW-0812">Transmembrane</keyword>
<gene>
    <name evidence="9" type="ORF">EJQ19_15855</name>
</gene>